<dbReference type="PANTHER" id="PTHR42736:SF1">
    <property type="entry name" value="PROTEIN-GLUTAMINE GAMMA-GLUTAMYLTRANSFERASE"/>
    <property type="match status" value="1"/>
</dbReference>
<evidence type="ECO:0000256" key="2">
    <source>
        <dbReference type="SAM" id="Phobius"/>
    </source>
</evidence>
<dbReference type="SUPFAM" id="SSF54001">
    <property type="entry name" value="Cysteine proteinases"/>
    <property type="match status" value="1"/>
</dbReference>
<dbReference type="Gene3D" id="3.10.620.30">
    <property type="match status" value="1"/>
</dbReference>
<feature type="transmembrane region" description="Helical" evidence="2">
    <location>
        <begin position="185"/>
        <end position="204"/>
    </location>
</feature>
<feature type="domain" description="Protein-glutamine gamma-glutamyltransferase TgpA N-terminal" evidence="4">
    <location>
        <begin position="58"/>
        <end position="438"/>
    </location>
</feature>
<dbReference type="EMBL" id="JAFDVD010000013">
    <property type="protein sequence ID" value="MBM6401280.1"/>
    <property type="molecule type" value="Genomic_DNA"/>
</dbReference>
<dbReference type="InterPro" id="IPR002931">
    <property type="entry name" value="Transglutaminase-like"/>
</dbReference>
<dbReference type="InterPro" id="IPR052901">
    <property type="entry name" value="Bact_TGase-like"/>
</dbReference>
<dbReference type="InterPro" id="IPR021878">
    <property type="entry name" value="TgpA_N"/>
</dbReference>
<feature type="compositionally biased region" description="Basic and acidic residues" evidence="1">
    <location>
        <begin position="591"/>
        <end position="607"/>
    </location>
</feature>
<feature type="transmembrane region" description="Helical" evidence="2">
    <location>
        <begin position="249"/>
        <end position="269"/>
    </location>
</feature>
<comment type="caution">
    <text evidence="5">The sequence shown here is derived from an EMBL/GenBank/DDBJ whole genome shotgun (WGS) entry which is preliminary data.</text>
</comment>
<name>A0ABS2CN83_9MICO</name>
<feature type="region of interest" description="Disordered" evidence="1">
    <location>
        <begin position="591"/>
        <end position="636"/>
    </location>
</feature>
<dbReference type="Pfam" id="PF11992">
    <property type="entry name" value="TgpA_N"/>
    <property type="match status" value="1"/>
</dbReference>
<feature type="transmembrane region" description="Helical" evidence="2">
    <location>
        <begin position="210"/>
        <end position="229"/>
    </location>
</feature>
<protein>
    <submittedName>
        <fullName evidence="5">Transglutaminase domain-containing protein</fullName>
    </submittedName>
</protein>
<accession>A0ABS2CN83</accession>
<feature type="domain" description="Transglutaminase-like" evidence="3">
    <location>
        <begin position="478"/>
        <end position="583"/>
    </location>
</feature>
<evidence type="ECO:0000259" key="3">
    <source>
        <dbReference type="Pfam" id="PF01841"/>
    </source>
</evidence>
<reference evidence="5" key="1">
    <citation type="submission" date="2021-02" db="EMBL/GenBank/DDBJ databases">
        <title>Phycicoccus sp. MQZ13P-5T, whole genome shotgun sequence.</title>
        <authorList>
            <person name="Tuo L."/>
        </authorList>
    </citation>
    <scope>NUCLEOTIDE SEQUENCE</scope>
    <source>
        <strain evidence="5">MQZ13P-5</strain>
    </source>
</reference>
<feature type="transmembrane region" description="Helical" evidence="2">
    <location>
        <begin position="72"/>
        <end position="93"/>
    </location>
</feature>
<sequence>MSASAPTGDRPAAPSLATALRGGAARRRPRRDPDAPGTLAAVVPDRDALVDLGFAAVLCSIALVGMRTGFLGVEWVVAAWVGLLLGLLVGHLAGALRWMALTTFLVLTATYFLLGGPVAVRDNLLGGVVPTPQTFVDLATWAVTGWKKWLTLLPPVDARGAVVALPWLAGLLGGALTLGVARRWASIPLTALAPIALLAASIALGTSQPAALLVQGVGFAAVLVAWLVVRSHRTRPPVQNGAGRGVRLATGAALAVVALLAGTFAGPALPGTSATERREVVRTRLVPPLDVSQFASPLPGYRRYTEPNDAKLYDQVVLRVQGLPAGTPVRFATLDHYDGLVWGAADRSSDGVPFQQVGSRIAAAREGESAEVRVSVPDAGYVGNWLPTVGDPTRIEFSGPRADELADALWLNTETDTAVVQAGLLGGETYAMTAVLGPTPARELPKDLDVASGASTGVDTDFLDARIDAWTSRAEGGPWSKLRAFATAMRTEGTYTDGGTPNSFEKVYLPGHAVSRLTRFVGSSKLAGNDEQYAATLALVGQRLGIPTRVVMGATPQAGGDVRGKDVHAWVEVRLDDGTWYPLGAQTFVPSRDKTPSEQQLKTEEQKVGAQVPPPAGVSPPSVLQGPDQAQNATDLAKRKKNPFDVTAWPLWLQVLAGLVALAALVALYLVGMRWLKRRRRRKHVAAGPVPGRAAWVWRDLVAEARSLGVAVPRRVTRREQAHAIDAAVLEASLVPADEGAPAPAAALPDDVVTVSSVAGAVDAVVFGPGDGDPASTDALHEHAEAALTTMRSGVGRWTRVRSDADPRPLLVRRERTAPAGPWWRRVRVPSLPRRGGSDPTPA</sequence>
<evidence type="ECO:0000313" key="5">
    <source>
        <dbReference type="EMBL" id="MBM6401280.1"/>
    </source>
</evidence>
<keyword evidence="2" id="KW-0812">Transmembrane</keyword>
<evidence type="ECO:0000313" key="6">
    <source>
        <dbReference type="Proteomes" id="UP001430172"/>
    </source>
</evidence>
<keyword evidence="6" id="KW-1185">Reference proteome</keyword>
<feature type="transmembrane region" description="Helical" evidence="2">
    <location>
        <begin position="649"/>
        <end position="672"/>
    </location>
</feature>
<feature type="region of interest" description="Disordered" evidence="1">
    <location>
        <begin position="1"/>
        <end position="37"/>
    </location>
</feature>
<dbReference type="RefSeq" id="WP_204131734.1">
    <property type="nucleotide sequence ID" value="NZ_JAFDVD010000013.1"/>
</dbReference>
<keyword evidence="2" id="KW-1133">Transmembrane helix</keyword>
<keyword evidence="2" id="KW-0472">Membrane</keyword>
<organism evidence="5 6">
    <name type="scientific">Phycicoccus sonneratiae</name>
    <dbReference type="NCBI Taxonomy" id="2807628"/>
    <lineage>
        <taxon>Bacteria</taxon>
        <taxon>Bacillati</taxon>
        <taxon>Actinomycetota</taxon>
        <taxon>Actinomycetes</taxon>
        <taxon>Micrococcales</taxon>
        <taxon>Intrasporangiaceae</taxon>
        <taxon>Phycicoccus</taxon>
    </lineage>
</organism>
<evidence type="ECO:0000256" key="1">
    <source>
        <dbReference type="SAM" id="MobiDB-lite"/>
    </source>
</evidence>
<dbReference type="Pfam" id="PF01841">
    <property type="entry name" value="Transglut_core"/>
    <property type="match status" value="1"/>
</dbReference>
<feature type="transmembrane region" description="Helical" evidence="2">
    <location>
        <begin position="100"/>
        <end position="120"/>
    </location>
</feature>
<evidence type="ECO:0000259" key="4">
    <source>
        <dbReference type="Pfam" id="PF11992"/>
    </source>
</evidence>
<dbReference type="Proteomes" id="UP001430172">
    <property type="component" value="Unassembled WGS sequence"/>
</dbReference>
<proteinExistence type="predicted"/>
<feature type="transmembrane region" description="Helical" evidence="2">
    <location>
        <begin position="48"/>
        <end position="66"/>
    </location>
</feature>
<gene>
    <name evidence="5" type="ORF">JQN70_12850</name>
</gene>
<dbReference type="PANTHER" id="PTHR42736">
    <property type="entry name" value="PROTEIN-GLUTAMINE GAMMA-GLUTAMYLTRANSFERASE"/>
    <property type="match status" value="1"/>
</dbReference>
<dbReference type="InterPro" id="IPR038765">
    <property type="entry name" value="Papain-like_cys_pep_sf"/>
</dbReference>
<feature type="transmembrane region" description="Helical" evidence="2">
    <location>
        <begin position="158"/>
        <end position="178"/>
    </location>
</feature>